<protein>
    <submittedName>
        <fullName evidence="1">Uncharacterized protein</fullName>
    </submittedName>
</protein>
<dbReference type="AlphaFoldDB" id="A0A4Y2EZB1"/>
<evidence type="ECO:0000313" key="2">
    <source>
        <dbReference type="Proteomes" id="UP000499080"/>
    </source>
</evidence>
<dbReference type="EMBL" id="BGPR01248613">
    <property type="protein sequence ID" value="GBM34612.1"/>
    <property type="molecule type" value="Genomic_DNA"/>
</dbReference>
<proteinExistence type="predicted"/>
<sequence>MIRCGLFCSTFWADLKTLRIIRESQFLICPLRKRVGVVWSRLLQSIDRQPPGREPVMLRWNEPDSFIPAFSSREQLQ</sequence>
<reference evidence="1 2" key="1">
    <citation type="journal article" date="2019" name="Sci. Rep.">
        <title>Orb-weaving spider Araneus ventricosus genome elucidates the spidroin gene catalogue.</title>
        <authorList>
            <person name="Kono N."/>
            <person name="Nakamura H."/>
            <person name="Ohtoshi R."/>
            <person name="Moran D.A.P."/>
            <person name="Shinohara A."/>
            <person name="Yoshida Y."/>
            <person name="Fujiwara M."/>
            <person name="Mori M."/>
            <person name="Tomita M."/>
            <person name="Arakawa K."/>
        </authorList>
    </citation>
    <scope>NUCLEOTIDE SEQUENCE [LARGE SCALE GENOMIC DNA]</scope>
</reference>
<comment type="caution">
    <text evidence="1">The sequence shown here is derived from an EMBL/GenBank/DDBJ whole genome shotgun (WGS) entry which is preliminary data.</text>
</comment>
<evidence type="ECO:0000313" key="1">
    <source>
        <dbReference type="EMBL" id="GBM34612.1"/>
    </source>
</evidence>
<keyword evidence="2" id="KW-1185">Reference proteome</keyword>
<feature type="non-terminal residue" evidence="1">
    <location>
        <position position="77"/>
    </location>
</feature>
<name>A0A4Y2EZB1_ARAVE</name>
<dbReference type="Proteomes" id="UP000499080">
    <property type="component" value="Unassembled WGS sequence"/>
</dbReference>
<accession>A0A4Y2EZB1</accession>
<organism evidence="1 2">
    <name type="scientific">Araneus ventricosus</name>
    <name type="common">Orbweaver spider</name>
    <name type="synonym">Epeira ventricosa</name>
    <dbReference type="NCBI Taxonomy" id="182803"/>
    <lineage>
        <taxon>Eukaryota</taxon>
        <taxon>Metazoa</taxon>
        <taxon>Ecdysozoa</taxon>
        <taxon>Arthropoda</taxon>
        <taxon>Chelicerata</taxon>
        <taxon>Arachnida</taxon>
        <taxon>Araneae</taxon>
        <taxon>Araneomorphae</taxon>
        <taxon>Entelegynae</taxon>
        <taxon>Araneoidea</taxon>
        <taxon>Araneidae</taxon>
        <taxon>Araneus</taxon>
    </lineage>
</organism>
<gene>
    <name evidence="1" type="ORF">AVEN_144638_1</name>
</gene>